<feature type="transmembrane region" description="Helical" evidence="1">
    <location>
        <begin position="12"/>
        <end position="30"/>
    </location>
</feature>
<name>A0ABR5J2L0_9ACTN</name>
<dbReference type="EMBL" id="LGUT01002093">
    <property type="protein sequence ID" value="KOG87676.1"/>
    <property type="molecule type" value="Genomic_DNA"/>
</dbReference>
<keyword evidence="4" id="KW-1185">Reference proteome</keyword>
<evidence type="ECO:0000313" key="3">
    <source>
        <dbReference type="EMBL" id="KOG87676.1"/>
    </source>
</evidence>
<feature type="domain" description="DUF6879" evidence="2">
    <location>
        <begin position="188"/>
        <end position="301"/>
    </location>
</feature>
<dbReference type="InterPro" id="IPR049244">
    <property type="entry name" value="DUF6879"/>
</dbReference>
<keyword evidence="1" id="KW-0812">Transmembrane</keyword>
<gene>
    <name evidence="3" type="ORF">ADK38_24105</name>
</gene>
<proteinExistence type="predicted"/>
<feature type="transmembrane region" description="Helical" evidence="1">
    <location>
        <begin position="36"/>
        <end position="56"/>
    </location>
</feature>
<keyword evidence="1" id="KW-1133">Transmembrane helix</keyword>
<evidence type="ECO:0000259" key="2">
    <source>
        <dbReference type="Pfam" id="PF21806"/>
    </source>
</evidence>
<sequence length="309" mass="34562">MEREHAIPPFLWKAAITLAVGGAAYLITNATGQPEIWRLTISIFIGGSTLIIQYMADFDRRLTSVESSLERHARDMNALVDRRYSKISEATKLFSLVENSPLHTDSVVQLVSNAAKIKAEGPGIVATFAQSEISRVGMLMEDLDGGEAVYDGEDHDWLLALTQSTTVSIDATSTSVDVNFWTTELGRRYLAAQREAIKRGVRVRRLFIVDHPDLVDDEAVRELRVSHADLGVEVRVLSMSTLPQRLKLDTMFDFIIFDDAVSYEVSAEQALEPVIANTRLVLRDVRVARRVQRFKDLWEAGSVTGRQLD</sequence>
<dbReference type="RefSeq" id="WP_030879932.1">
    <property type="nucleotide sequence ID" value="NZ_JBIRHZ010000006.1"/>
</dbReference>
<keyword evidence="1" id="KW-0472">Membrane</keyword>
<protein>
    <recommendedName>
        <fullName evidence="2">DUF6879 domain-containing protein</fullName>
    </recommendedName>
</protein>
<comment type="caution">
    <text evidence="3">The sequence shown here is derived from an EMBL/GenBank/DDBJ whole genome shotgun (WGS) entry which is preliminary data.</text>
</comment>
<organism evidence="3 4">
    <name type="scientific">Streptomyces varsoviensis</name>
    <dbReference type="NCBI Taxonomy" id="67373"/>
    <lineage>
        <taxon>Bacteria</taxon>
        <taxon>Bacillati</taxon>
        <taxon>Actinomycetota</taxon>
        <taxon>Actinomycetes</taxon>
        <taxon>Kitasatosporales</taxon>
        <taxon>Streptomycetaceae</taxon>
        <taxon>Streptomyces</taxon>
    </lineage>
</organism>
<reference evidence="3 4" key="1">
    <citation type="submission" date="2015-07" db="EMBL/GenBank/DDBJ databases">
        <authorList>
            <person name="Ju K.-S."/>
            <person name="Doroghazi J.R."/>
            <person name="Metcalf W.W."/>
        </authorList>
    </citation>
    <scope>NUCLEOTIDE SEQUENCE [LARGE SCALE GENOMIC DNA]</scope>
    <source>
        <strain evidence="3 4">NRRL B-3589</strain>
    </source>
</reference>
<evidence type="ECO:0000313" key="4">
    <source>
        <dbReference type="Proteomes" id="UP000037020"/>
    </source>
</evidence>
<dbReference type="Proteomes" id="UP000037020">
    <property type="component" value="Unassembled WGS sequence"/>
</dbReference>
<dbReference type="Pfam" id="PF21806">
    <property type="entry name" value="DUF6879"/>
    <property type="match status" value="1"/>
</dbReference>
<evidence type="ECO:0000256" key="1">
    <source>
        <dbReference type="SAM" id="Phobius"/>
    </source>
</evidence>
<accession>A0ABR5J2L0</accession>